<sequence>MGAFCCCPCGEEFEEYAYPSSSIYRHCICLRYFIHQLFSGYGAIHRLEGRSVGSPIQGATSLVSSSLGSTLPDSSLNDTHHSVPRPVPYDADQRYSRLQRDGLVSRREKSMTHFQEESRPLRKSSSSSGVEPLGTGKKWNGIDSEEEFKVGCLDSSERISSTKASQGLVYMPPSSEDEDVCPTCLDGNSLDCVTLNVTSAKGPFPVNVLTEILSKIPISLLWRWNSVKAHKINLVFSIKAIVRNKPSKGVENAVSATWNGMIILNLRPWIQFPQNVQGLHDCNFSHIE</sequence>
<feature type="compositionally biased region" description="Basic and acidic residues" evidence="1">
    <location>
        <begin position="106"/>
        <end position="120"/>
    </location>
</feature>
<feature type="region of interest" description="Disordered" evidence="1">
    <location>
        <begin position="106"/>
        <end position="136"/>
    </location>
</feature>
<dbReference type="EMBL" id="JABCRI010000010">
    <property type="protein sequence ID" value="KAF8400089.1"/>
    <property type="molecule type" value="Genomic_DNA"/>
</dbReference>
<dbReference type="Proteomes" id="UP000655225">
    <property type="component" value="Unassembled WGS sequence"/>
</dbReference>
<accession>A0A834Z206</accession>
<evidence type="ECO:0000313" key="2">
    <source>
        <dbReference type="EMBL" id="KAF8400089.1"/>
    </source>
</evidence>
<dbReference type="OrthoDB" id="8062037at2759"/>
<name>A0A834Z206_TETSI</name>
<feature type="region of interest" description="Disordered" evidence="1">
    <location>
        <begin position="70"/>
        <end position="91"/>
    </location>
</feature>
<evidence type="ECO:0000256" key="1">
    <source>
        <dbReference type="SAM" id="MobiDB-lite"/>
    </source>
</evidence>
<dbReference type="AlphaFoldDB" id="A0A834Z206"/>
<proteinExistence type="predicted"/>
<evidence type="ECO:0000313" key="3">
    <source>
        <dbReference type="Proteomes" id="UP000655225"/>
    </source>
</evidence>
<gene>
    <name evidence="2" type="ORF">HHK36_015964</name>
</gene>
<dbReference type="OMA" id="HEEHAYS"/>
<comment type="caution">
    <text evidence="2">The sequence shown here is derived from an EMBL/GenBank/DDBJ whole genome shotgun (WGS) entry which is preliminary data.</text>
</comment>
<protein>
    <submittedName>
        <fullName evidence="2">Uncharacterized protein</fullName>
    </submittedName>
</protein>
<keyword evidence="3" id="KW-1185">Reference proteome</keyword>
<reference evidence="2 3" key="1">
    <citation type="submission" date="2020-04" db="EMBL/GenBank/DDBJ databases">
        <title>Plant Genome Project.</title>
        <authorList>
            <person name="Zhang R.-G."/>
        </authorList>
    </citation>
    <scope>NUCLEOTIDE SEQUENCE [LARGE SCALE GENOMIC DNA]</scope>
    <source>
        <strain evidence="2">YNK0</strain>
        <tissue evidence="2">Leaf</tissue>
    </source>
</reference>
<organism evidence="2 3">
    <name type="scientific">Tetracentron sinense</name>
    <name type="common">Spur-leaf</name>
    <dbReference type="NCBI Taxonomy" id="13715"/>
    <lineage>
        <taxon>Eukaryota</taxon>
        <taxon>Viridiplantae</taxon>
        <taxon>Streptophyta</taxon>
        <taxon>Embryophyta</taxon>
        <taxon>Tracheophyta</taxon>
        <taxon>Spermatophyta</taxon>
        <taxon>Magnoliopsida</taxon>
        <taxon>Trochodendrales</taxon>
        <taxon>Trochodendraceae</taxon>
        <taxon>Tetracentron</taxon>
    </lineage>
</organism>